<name>A0AAQ3QUD4_9BACT</name>
<comment type="catalytic activity">
    <reaction evidence="8">
        <text>(sulfur carrier)-H + L-cysteine = (sulfur carrier)-SH + L-alanine</text>
        <dbReference type="Rhea" id="RHEA:43892"/>
        <dbReference type="Rhea" id="RHEA-COMP:14737"/>
        <dbReference type="Rhea" id="RHEA-COMP:14739"/>
        <dbReference type="ChEBI" id="CHEBI:29917"/>
        <dbReference type="ChEBI" id="CHEBI:35235"/>
        <dbReference type="ChEBI" id="CHEBI:57972"/>
        <dbReference type="ChEBI" id="CHEBI:64428"/>
        <dbReference type="EC" id="2.8.1.7"/>
    </reaction>
</comment>
<dbReference type="PIRSF" id="PIRSF005572">
    <property type="entry name" value="NifS"/>
    <property type="match status" value="1"/>
</dbReference>
<dbReference type="InterPro" id="IPR015424">
    <property type="entry name" value="PyrdxlP-dep_Trfase"/>
</dbReference>
<gene>
    <name evidence="10" type="ORF">RZN69_13190</name>
</gene>
<evidence type="ECO:0000256" key="5">
    <source>
        <dbReference type="ARBA" id="ARBA00022898"/>
    </source>
</evidence>
<sequence>MLYFDVNATAPPLPEVESVYAEANRSHWHNPSSPYSRGARVHILIDTLRQEIGHLIGCSPELIVFNSGATEGNNAVLAETARKFPNQRIVVSAIEHPCVIEPAKRYFPERHQVAKVDSSGRLDLNHLEAELSKGGVCLVSVMAANNETGVIQPWKEALDICRKYKVLFHCDAAQHLGKKPANGLGDCDFVTGCGHKFGAPKGSGFIKIPESFEDFKGTHGGGQENGHRSGTEDYPSLAAMVAALKFREHSMDAVNAAWAVNKSVFEKSLLDKIPDAVIIGQNTNRLANTSCILMPGFPGARWVARLDKHGVSLSTGSACASGKTGASHVLTAMGIEAEDARRSIRISACWDATPEDWSALTKTLFKAYDELINEKPASPGVEVIQI</sequence>
<dbReference type="RefSeq" id="WP_317831515.1">
    <property type="nucleotide sequence ID" value="NZ_CP136920.1"/>
</dbReference>
<dbReference type="InterPro" id="IPR000192">
    <property type="entry name" value="Aminotrans_V_dom"/>
</dbReference>
<dbReference type="InterPro" id="IPR016454">
    <property type="entry name" value="Cysteine_dSase"/>
</dbReference>
<organism evidence="10 11">
    <name type="scientific">Rubellicoccus peritrichatus</name>
    <dbReference type="NCBI Taxonomy" id="3080537"/>
    <lineage>
        <taxon>Bacteria</taxon>
        <taxon>Pseudomonadati</taxon>
        <taxon>Verrucomicrobiota</taxon>
        <taxon>Opitutia</taxon>
        <taxon>Puniceicoccales</taxon>
        <taxon>Cerasicoccaceae</taxon>
        <taxon>Rubellicoccus</taxon>
    </lineage>
</organism>
<comment type="similarity">
    <text evidence="2">Belongs to the class-V pyridoxal-phosphate-dependent aminotransferase family. NifS/IscS subfamily.</text>
</comment>
<dbReference type="Proteomes" id="UP001304300">
    <property type="component" value="Chromosome"/>
</dbReference>
<keyword evidence="6" id="KW-0408">Iron</keyword>
<dbReference type="KEGG" id="puo:RZN69_13190"/>
<dbReference type="InterPro" id="IPR015422">
    <property type="entry name" value="PyrdxlP-dep_Trfase_small"/>
</dbReference>
<keyword evidence="7" id="KW-0411">Iron-sulfur</keyword>
<evidence type="ECO:0000313" key="11">
    <source>
        <dbReference type="Proteomes" id="UP001304300"/>
    </source>
</evidence>
<dbReference type="InterPro" id="IPR015421">
    <property type="entry name" value="PyrdxlP-dep_Trfase_major"/>
</dbReference>
<dbReference type="SUPFAM" id="SSF53383">
    <property type="entry name" value="PLP-dependent transferases"/>
    <property type="match status" value="1"/>
</dbReference>
<dbReference type="GO" id="GO:0051536">
    <property type="term" value="F:iron-sulfur cluster binding"/>
    <property type="evidence" value="ECO:0007669"/>
    <property type="project" value="UniProtKB-KW"/>
</dbReference>
<evidence type="ECO:0000259" key="9">
    <source>
        <dbReference type="Pfam" id="PF00266"/>
    </source>
</evidence>
<protein>
    <submittedName>
        <fullName evidence="10">Cysteine desulfurase family protein</fullName>
    </submittedName>
</protein>
<dbReference type="PANTHER" id="PTHR11601:SF34">
    <property type="entry name" value="CYSTEINE DESULFURASE"/>
    <property type="match status" value="1"/>
</dbReference>
<evidence type="ECO:0000256" key="7">
    <source>
        <dbReference type="ARBA" id="ARBA00023014"/>
    </source>
</evidence>
<proteinExistence type="inferred from homology"/>
<evidence type="ECO:0000256" key="1">
    <source>
        <dbReference type="ARBA" id="ARBA00001933"/>
    </source>
</evidence>
<evidence type="ECO:0000256" key="4">
    <source>
        <dbReference type="ARBA" id="ARBA00022723"/>
    </source>
</evidence>
<evidence type="ECO:0000256" key="2">
    <source>
        <dbReference type="ARBA" id="ARBA00006490"/>
    </source>
</evidence>
<reference evidence="10 11" key="1">
    <citation type="submission" date="2023-10" db="EMBL/GenBank/DDBJ databases">
        <title>Rubellicoccus peritrichatus gen. nov., sp. nov., isolated from an algae of coral reef tank.</title>
        <authorList>
            <person name="Luo J."/>
        </authorList>
    </citation>
    <scope>NUCLEOTIDE SEQUENCE [LARGE SCALE GENOMIC DNA]</scope>
    <source>
        <strain evidence="10 11">CR14</strain>
    </source>
</reference>
<keyword evidence="3" id="KW-0808">Transferase</keyword>
<dbReference type="EMBL" id="CP136920">
    <property type="protein sequence ID" value="WOO39572.1"/>
    <property type="molecule type" value="Genomic_DNA"/>
</dbReference>
<accession>A0AAQ3QUD4</accession>
<keyword evidence="11" id="KW-1185">Reference proteome</keyword>
<evidence type="ECO:0000256" key="6">
    <source>
        <dbReference type="ARBA" id="ARBA00023004"/>
    </source>
</evidence>
<dbReference type="Gene3D" id="3.90.1150.10">
    <property type="entry name" value="Aspartate Aminotransferase, domain 1"/>
    <property type="match status" value="1"/>
</dbReference>
<keyword evidence="4" id="KW-0479">Metal-binding</keyword>
<comment type="cofactor">
    <cofactor evidence="1">
        <name>pyridoxal 5'-phosphate</name>
        <dbReference type="ChEBI" id="CHEBI:597326"/>
    </cofactor>
</comment>
<dbReference type="GO" id="GO:0031071">
    <property type="term" value="F:cysteine desulfurase activity"/>
    <property type="evidence" value="ECO:0007669"/>
    <property type="project" value="UniProtKB-EC"/>
</dbReference>
<dbReference type="Pfam" id="PF00266">
    <property type="entry name" value="Aminotran_5"/>
    <property type="match status" value="1"/>
</dbReference>
<keyword evidence="5" id="KW-0663">Pyridoxal phosphate</keyword>
<evidence type="ECO:0000256" key="3">
    <source>
        <dbReference type="ARBA" id="ARBA00022679"/>
    </source>
</evidence>
<evidence type="ECO:0000313" key="10">
    <source>
        <dbReference type="EMBL" id="WOO39572.1"/>
    </source>
</evidence>
<dbReference type="Gene3D" id="3.40.640.10">
    <property type="entry name" value="Type I PLP-dependent aspartate aminotransferase-like (Major domain)"/>
    <property type="match status" value="1"/>
</dbReference>
<dbReference type="Gene3D" id="1.10.260.50">
    <property type="match status" value="1"/>
</dbReference>
<dbReference type="GO" id="GO:0046872">
    <property type="term" value="F:metal ion binding"/>
    <property type="evidence" value="ECO:0007669"/>
    <property type="project" value="UniProtKB-KW"/>
</dbReference>
<dbReference type="AlphaFoldDB" id="A0AAQ3QUD4"/>
<feature type="domain" description="Aminotransferase class V" evidence="9">
    <location>
        <begin position="3"/>
        <end position="357"/>
    </location>
</feature>
<evidence type="ECO:0000256" key="8">
    <source>
        <dbReference type="ARBA" id="ARBA00050776"/>
    </source>
</evidence>
<dbReference type="PANTHER" id="PTHR11601">
    <property type="entry name" value="CYSTEINE DESULFURYLASE FAMILY MEMBER"/>
    <property type="match status" value="1"/>
</dbReference>